<dbReference type="AlphaFoldDB" id="A0A061DA65"/>
<feature type="transmembrane region" description="Helical" evidence="1">
    <location>
        <begin position="65"/>
        <end position="88"/>
    </location>
</feature>
<dbReference type="EMBL" id="LK391710">
    <property type="protein sequence ID" value="CDR97606.1"/>
    <property type="molecule type" value="Genomic_DNA"/>
</dbReference>
<keyword evidence="3" id="KW-1185">Reference proteome</keyword>
<dbReference type="Proteomes" id="UP000033188">
    <property type="component" value="Chromosome 4"/>
</dbReference>
<protein>
    <submittedName>
        <fullName evidence="2">Uncharacterized protein</fullName>
    </submittedName>
</protein>
<reference evidence="3" key="1">
    <citation type="journal article" date="2014" name="Nucleic Acids Res.">
        <title>The evolutionary dynamics of variant antigen genes in Babesia reveal a history of genomic innovation underlying host-parasite interaction.</title>
        <authorList>
            <person name="Jackson A.P."/>
            <person name="Otto T.D."/>
            <person name="Darby A."/>
            <person name="Ramaprasad A."/>
            <person name="Xia D."/>
            <person name="Echaide I.E."/>
            <person name="Farber M."/>
            <person name="Gahlot S."/>
            <person name="Gamble J."/>
            <person name="Gupta D."/>
            <person name="Gupta Y."/>
            <person name="Jackson L."/>
            <person name="Malandrin L."/>
            <person name="Malas T.B."/>
            <person name="Moussa E."/>
            <person name="Nair M."/>
            <person name="Reid A.J."/>
            <person name="Sanders M."/>
            <person name="Sharma J."/>
            <person name="Tracey A."/>
            <person name="Quail M.A."/>
            <person name="Weir W."/>
            <person name="Wastling J.M."/>
            <person name="Hall N."/>
            <person name="Willadsen P."/>
            <person name="Lingelbach K."/>
            <person name="Shiels B."/>
            <person name="Tait A."/>
            <person name="Berriman M."/>
            <person name="Allred D.R."/>
            <person name="Pain A."/>
        </authorList>
    </citation>
    <scope>NUCLEOTIDE SEQUENCE [LARGE SCALE GENOMIC DNA]</scope>
    <source>
        <strain evidence="3">Bond</strain>
    </source>
</reference>
<evidence type="ECO:0000313" key="3">
    <source>
        <dbReference type="Proteomes" id="UP000033188"/>
    </source>
</evidence>
<keyword evidence="1" id="KW-1133">Transmembrane helix</keyword>
<evidence type="ECO:0000256" key="1">
    <source>
        <dbReference type="SAM" id="Phobius"/>
    </source>
</evidence>
<accession>A0A061DA65</accession>
<dbReference type="GeneID" id="24566147"/>
<keyword evidence="1" id="KW-0472">Membrane</keyword>
<organism evidence="2 3">
    <name type="scientific">Babesia bigemina</name>
    <dbReference type="NCBI Taxonomy" id="5866"/>
    <lineage>
        <taxon>Eukaryota</taxon>
        <taxon>Sar</taxon>
        <taxon>Alveolata</taxon>
        <taxon>Apicomplexa</taxon>
        <taxon>Aconoidasida</taxon>
        <taxon>Piroplasmida</taxon>
        <taxon>Babesiidae</taxon>
        <taxon>Babesia</taxon>
    </lineage>
</organism>
<dbReference type="VEuPathDB" id="PiroplasmaDB:BBBOND_0400980"/>
<dbReference type="KEGG" id="bbig:BBBOND_0400980"/>
<keyword evidence="1" id="KW-0812">Transmembrane</keyword>
<proteinExistence type="predicted"/>
<dbReference type="RefSeq" id="XP_012769792.1">
    <property type="nucleotide sequence ID" value="XM_012914338.1"/>
</dbReference>
<name>A0A061DA65_BABBI</name>
<evidence type="ECO:0000313" key="2">
    <source>
        <dbReference type="EMBL" id="CDR97606.1"/>
    </source>
</evidence>
<gene>
    <name evidence="2" type="ORF">BBBOND_0400980</name>
</gene>
<sequence>MSDKKPTESDANGALNTIINFLGIDSGKLVETLGSKIADRINKGEIDYNQVVVICGNKIDYLVGIYIIVPIIAIFVVGAICFVLLALLNMAFNGLENFQDWVEETWQSFSDEEILMNNASKAATGGSNVVNKVVWIGGGSNSANSLRG</sequence>